<feature type="region of interest" description="Disordered" evidence="2">
    <location>
        <begin position="308"/>
        <end position="399"/>
    </location>
</feature>
<evidence type="ECO:0000313" key="5">
    <source>
        <dbReference type="EMBL" id="KFH46832.1"/>
    </source>
</evidence>
<keyword evidence="6" id="KW-1185">Reference proteome</keyword>
<feature type="compositionally biased region" description="Basic and acidic residues" evidence="2">
    <location>
        <begin position="335"/>
        <end position="345"/>
    </location>
</feature>
<dbReference type="PROSITE" id="PS51471">
    <property type="entry name" value="FE2OG_OXY"/>
    <property type="match status" value="1"/>
</dbReference>
<dbReference type="PANTHER" id="PTHR31212:SF5">
    <property type="entry name" value="ISOCHORISMATASE FAMILY PROTEIN FAMILY (AFU_ORTHOLOGUE AFUA_3G14500)"/>
    <property type="match status" value="1"/>
</dbReference>
<dbReference type="GO" id="GO:0051213">
    <property type="term" value="F:dioxygenase activity"/>
    <property type="evidence" value="ECO:0007669"/>
    <property type="project" value="UniProtKB-KW"/>
</dbReference>
<sequence>MFPFDQSTLPQLTTRRAFIGVDFQNDFTDSNGALPATEPPGYVQRAAELASAFRGTGEVVWVKSRFDETRPADAEQIIVTDAAPIPARRPTGEVRYTRRRPPLPVVDDDPVEPEGPPDPEAFLSHDEPSCLKSSSPSGSDWAPEIKDSMQKTDMTLTKSHYSAFSGTRLLHALRAKMVMEVFICGSLANVGVYATTMDAAGHGMSITVVEDCCGYRSETRQMQTIKSLVEFTGCEVASAGEVLEMINPSPPKTKPSGAPTPQQPPKPTSNDGARVSGSPDIVRPMTGLRLASNSPGVASLNVASSASVPCEAESQPKRGEPTGTISIPAPEQETETVKEDKKPHPETQVVAPHQSLQTSQEEPAAPLEAAPAPKEMAPADQDSDSQADEPPPQKGLCEGDTDIIEDLLPKDLEDGIFDKLRDEIRWQRMSHQGGEVPRLVAVQGEVAEDGSMPVYRHPSDESPPLLPFTPTVLAIKAATEKHLGHPLNHVLIQYYRSGKDYISEHSDKTLDIVKDSFIANVSLGAERTMVLRTKRPDKDPSLAGTPPPEGPKRQTQRARLPHNSLFRMGLRTNMRWLHSIRQDKRADREKAKAELAFGGGRISLTFRQIGTFLDRDETIIWGQGAKGKTREEARPVINGTGPEAIEMLKAFGAENHSSTFDWNAQYGKGFDVLHMSSSPRLFASPDPQVNMCIALMLAELGINYAKGSMGPAPSKEVNVDSPPPIKFVDNDASKSAVQGDIAIMMYLDAVYGTSQTDGKRSRDQESLAKIYSRFQQALALSGALRRFQRAEMDDKAGIKAVRQELEVWNSYASESDGSLLAGSKPSLPDFVVFPALHTAVEKYGTELFEGLDNLGKYYGAYGNRESARKALGKESQSE</sequence>
<dbReference type="Gene3D" id="2.60.120.590">
    <property type="entry name" value="Alpha-ketoglutarate-dependent dioxygenase AlkB-like"/>
    <property type="match status" value="1"/>
</dbReference>
<dbReference type="Pfam" id="PF00857">
    <property type="entry name" value="Isochorismatase"/>
    <property type="match status" value="1"/>
</dbReference>
<dbReference type="InterPro" id="IPR036380">
    <property type="entry name" value="Isochorismatase-like_sf"/>
</dbReference>
<evidence type="ECO:0000256" key="1">
    <source>
        <dbReference type="ARBA" id="ARBA00006336"/>
    </source>
</evidence>
<dbReference type="Gene3D" id="1.20.1050.10">
    <property type="match status" value="1"/>
</dbReference>
<evidence type="ECO:0000256" key="2">
    <source>
        <dbReference type="SAM" id="MobiDB-lite"/>
    </source>
</evidence>
<protein>
    <submittedName>
        <fullName evidence="5">Alpha-ketoglutarate-dependent dioxygenase alkB-like protein</fullName>
    </submittedName>
</protein>
<dbReference type="Pfam" id="PF13532">
    <property type="entry name" value="2OG-FeII_Oxy_2"/>
    <property type="match status" value="1"/>
</dbReference>
<dbReference type="OrthoDB" id="445341at2759"/>
<dbReference type="STRING" id="857340.A0A086TBV0"/>
<feature type="region of interest" description="Disordered" evidence="2">
    <location>
        <begin position="81"/>
        <end position="143"/>
    </location>
</feature>
<evidence type="ECO:0000313" key="6">
    <source>
        <dbReference type="Proteomes" id="UP000029964"/>
    </source>
</evidence>
<dbReference type="CDD" id="cd00431">
    <property type="entry name" value="cysteine_hydrolases"/>
    <property type="match status" value="1"/>
</dbReference>
<feature type="region of interest" description="Disordered" evidence="2">
    <location>
        <begin position="245"/>
        <end position="292"/>
    </location>
</feature>
<dbReference type="Proteomes" id="UP000029964">
    <property type="component" value="Unassembled WGS sequence"/>
</dbReference>
<organism evidence="5 6">
    <name type="scientific">Hapsidospora chrysogenum (strain ATCC 11550 / CBS 779.69 / DSM 880 / IAM 14645 / JCM 23072 / IMI 49137)</name>
    <name type="common">Acremonium chrysogenum</name>
    <dbReference type="NCBI Taxonomy" id="857340"/>
    <lineage>
        <taxon>Eukaryota</taxon>
        <taxon>Fungi</taxon>
        <taxon>Dikarya</taxon>
        <taxon>Ascomycota</taxon>
        <taxon>Pezizomycotina</taxon>
        <taxon>Sordariomycetes</taxon>
        <taxon>Hypocreomycetidae</taxon>
        <taxon>Hypocreales</taxon>
        <taxon>Bionectriaceae</taxon>
        <taxon>Hapsidospora</taxon>
    </lineage>
</organism>
<feature type="compositionally biased region" description="Low complexity" evidence="2">
    <location>
        <begin position="361"/>
        <end position="380"/>
    </location>
</feature>
<keyword evidence="5" id="KW-0223">Dioxygenase</keyword>
<dbReference type="Pfam" id="PF24470">
    <property type="entry name" value="Thiored_Isochorism"/>
    <property type="match status" value="1"/>
</dbReference>
<accession>A0A086TBV0</accession>
<feature type="domain" description="Fe2OG dioxygenase" evidence="4">
    <location>
        <begin position="486"/>
        <end position="610"/>
    </location>
</feature>
<dbReference type="InterPro" id="IPR005123">
    <property type="entry name" value="Oxoglu/Fe-dep_dioxygenase_dom"/>
</dbReference>
<dbReference type="InterPro" id="IPR010987">
    <property type="entry name" value="Glutathione-S-Trfase_C-like"/>
</dbReference>
<dbReference type="AlphaFoldDB" id="A0A086TBV0"/>
<dbReference type="SUPFAM" id="SSF47616">
    <property type="entry name" value="GST C-terminal domain-like"/>
    <property type="match status" value="1"/>
</dbReference>
<dbReference type="InterPro" id="IPR032854">
    <property type="entry name" value="ALKBH3"/>
</dbReference>
<keyword evidence="5" id="KW-0560">Oxidoreductase</keyword>
<comment type="similarity">
    <text evidence="1">Belongs to the isochorismatase family.</text>
</comment>
<proteinExistence type="inferred from homology"/>
<dbReference type="HOGENOM" id="CLU_005335_0_0_1"/>
<feature type="domain" description="GST C-terminal" evidence="3">
    <location>
        <begin position="756"/>
        <end position="878"/>
    </location>
</feature>
<dbReference type="SUPFAM" id="SSF52499">
    <property type="entry name" value="Isochorismatase-like hydrolases"/>
    <property type="match status" value="1"/>
</dbReference>
<evidence type="ECO:0000259" key="4">
    <source>
        <dbReference type="PROSITE" id="PS51471"/>
    </source>
</evidence>
<comment type="caution">
    <text evidence="5">The sequence shown here is derived from an EMBL/GenBank/DDBJ whole genome shotgun (WGS) entry which is preliminary data.</text>
</comment>
<evidence type="ECO:0000259" key="3">
    <source>
        <dbReference type="PROSITE" id="PS50405"/>
    </source>
</evidence>
<feature type="region of interest" description="Disordered" evidence="2">
    <location>
        <begin position="529"/>
        <end position="559"/>
    </location>
</feature>
<name>A0A086TBV0_HAPC1</name>
<dbReference type="InterPro" id="IPR000868">
    <property type="entry name" value="Isochorismatase-like_dom"/>
</dbReference>
<dbReference type="PROSITE" id="PS50405">
    <property type="entry name" value="GST_CTER"/>
    <property type="match status" value="1"/>
</dbReference>
<dbReference type="InterPro" id="IPR036282">
    <property type="entry name" value="Glutathione-S-Trfase_C_sf"/>
</dbReference>
<dbReference type="SUPFAM" id="SSF51197">
    <property type="entry name" value="Clavaminate synthase-like"/>
    <property type="match status" value="1"/>
</dbReference>
<gene>
    <name evidence="5" type="ORF">ACRE_023240</name>
</gene>
<feature type="compositionally biased region" description="Low complexity" evidence="2">
    <location>
        <begin position="130"/>
        <end position="139"/>
    </location>
</feature>
<dbReference type="CDD" id="cd00299">
    <property type="entry name" value="GST_C_family"/>
    <property type="match status" value="1"/>
</dbReference>
<dbReference type="GO" id="GO:0006307">
    <property type="term" value="P:DNA alkylation repair"/>
    <property type="evidence" value="ECO:0007669"/>
    <property type="project" value="InterPro"/>
</dbReference>
<dbReference type="InterPro" id="IPR057088">
    <property type="entry name" value="GLRG_09195_Thiored"/>
</dbReference>
<reference evidence="6" key="1">
    <citation type="journal article" date="2014" name="Genome Announc.">
        <title>Genome sequence and annotation of Acremonium chrysogenum, producer of the beta-lactam antibiotic cephalosporin C.</title>
        <authorList>
            <person name="Terfehr D."/>
            <person name="Dahlmann T.A."/>
            <person name="Specht T."/>
            <person name="Zadra I."/>
            <person name="Kuernsteiner H."/>
            <person name="Kueck U."/>
        </authorList>
    </citation>
    <scope>NUCLEOTIDE SEQUENCE [LARGE SCALE GENOMIC DNA]</scope>
    <source>
        <strain evidence="6">ATCC 11550 / CBS 779.69 / DSM 880 / IAM 14645 / JCM 23072 / IMI 49137</strain>
    </source>
</reference>
<dbReference type="Gene3D" id="3.40.50.850">
    <property type="entry name" value="Isochorismatase-like"/>
    <property type="match status" value="1"/>
</dbReference>
<dbReference type="PANTHER" id="PTHR31212">
    <property type="entry name" value="ALPHA-KETOGLUTARATE-DEPENDENT DIOXYGENASE ALKB HOMOLOG 3"/>
    <property type="match status" value="1"/>
</dbReference>
<dbReference type="InterPro" id="IPR037151">
    <property type="entry name" value="AlkB-like_sf"/>
</dbReference>
<dbReference type="InterPro" id="IPR027450">
    <property type="entry name" value="AlkB-like"/>
</dbReference>
<feature type="compositionally biased region" description="Acidic residues" evidence="2">
    <location>
        <begin position="106"/>
        <end position="117"/>
    </location>
</feature>
<dbReference type="EMBL" id="JPKY01000015">
    <property type="protein sequence ID" value="KFH46832.1"/>
    <property type="molecule type" value="Genomic_DNA"/>
</dbReference>